<name>A0A8S4S0W8_9NEOP</name>
<dbReference type="EMBL" id="CAKXAJ010025775">
    <property type="protein sequence ID" value="CAH2243827.1"/>
    <property type="molecule type" value="Genomic_DNA"/>
</dbReference>
<dbReference type="Proteomes" id="UP000838756">
    <property type="component" value="Unassembled WGS sequence"/>
</dbReference>
<gene>
    <name evidence="1" type="primary">jg23212</name>
    <name evidence="1" type="ORF">PAEG_LOCUS19909</name>
</gene>
<protein>
    <submittedName>
        <fullName evidence="1">Jg23212 protein</fullName>
    </submittedName>
</protein>
<comment type="caution">
    <text evidence="1">The sequence shown here is derived from an EMBL/GenBank/DDBJ whole genome shotgun (WGS) entry which is preliminary data.</text>
</comment>
<organism evidence="1 2">
    <name type="scientific">Pararge aegeria aegeria</name>
    <dbReference type="NCBI Taxonomy" id="348720"/>
    <lineage>
        <taxon>Eukaryota</taxon>
        <taxon>Metazoa</taxon>
        <taxon>Ecdysozoa</taxon>
        <taxon>Arthropoda</taxon>
        <taxon>Hexapoda</taxon>
        <taxon>Insecta</taxon>
        <taxon>Pterygota</taxon>
        <taxon>Neoptera</taxon>
        <taxon>Endopterygota</taxon>
        <taxon>Lepidoptera</taxon>
        <taxon>Glossata</taxon>
        <taxon>Ditrysia</taxon>
        <taxon>Papilionoidea</taxon>
        <taxon>Nymphalidae</taxon>
        <taxon>Satyrinae</taxon>
        <taxon>Satyrini</taxon>
        <taxon>Parargina</taxon>
        <taxon>Pararge</taxon>
    </lineage>
</organism>
<dbReference type="AlphaFoldDB" id="A0A8S4S0W8"/>
<evidence type="ECO:0000313" key="1">
    <source>
        <dbReference type="EMBL" id="CAH2243827.1"/>
    </source>
</evidence>
<proteinExistence type="predicted"/>
<reference evidence="1" key="1">
    <citation type="submission" date="2022-03" db="EMBL/GenBank/DDBJ databases">
        <authorList>
            <person name="Lindestad O."/>
        </authorList>
    </citation>
    <scope>NUCLEOTIDE SEQUENCE</scope>
</reference>
<sequence length="80" mass="8480">MDVGVLRYWNADPAPVNAALVGPQRGGQMTSGESLGAAGGKRPGTVYCGTPYKRRMSSSGRRLVDMMMMMMILVGGFSHG</sequence>
<accession>A0A8S4S0W8</accession>
<keyword evidence="2" id="KW-1185">Reference proteome</keyword>
<evidence type="ECO:0000313" key="2">
    <source>
        <dbReference type="Proteomes" id="UP000838756"/>
    </source>
</evidence>